<name>A0A240E6R4_9GAMM</name>
<evidence type="ECO:0000313" key="2">
    <source>
        <dbReference type="EMBL" id="SNX43570.1"/>
    </source>
</evidence>
<reference evidence="3" key="1">
    <citation type="submission" date="2016-09" db="EMBL/GenBank/DDBJ databases">
        <authorList>
            <person name="Varghese N."/>
            <person name="Submissions S."/>
        </authorList>
    </citation>
    <scope>NUCLEOTIDE SEQUENCE [LARGE SCALE GENOMIC DNA]</scope>
    <source>
        <strain evidence="3">ANC 4466</strain>
    </source>
</reference>
<dbReference type="PANTHER" id="PTHR30619:SF1">
    <property type="entry name" value="RECOMBINATION PROTEIN 2"/>
    <property type="match status" value="1"/>
</dbReference>
<sequence>MPINIRMLQANHGDCFLISHVDGDKIYNILIDGGTKTTFSKGHRQRVEGPLRKLLNELKEQKQCIDLLILTHFDDDHIGGLIRGFETEGYLQEMVKKVWFNSSLAITNYFECEEIKENNILIASDTAQTTPDQGATLEKLLLRIGCELVPILTTGEETKFGPFTFKILSPTKEVLRKLVCIWPKEESDAETSGVVNDYHLTFNDLLVDENFEEDDSLANESSIAFILEADEKKLLFLGDAHNKTIINSLKNLGYDENNKLSVEIMKVSHHASKNNTSIELLNTLKVGNFLISTNARKKGSASKKTISKIIKTHNKSLIWFNYKNVIEEMILNESDKDLYKDILVEFDESSGLKI</sequence>
<accession>A0A240E6R4</accession>
<gene>
    <name evidence="2" type="ORF">SAMN05421731_101612</name>
</gene>
<dbReference type="Proteomes" id="UP000219042">
    <property type="component" value="Unassembled WGS sequence"/>
</dbReference>
<protein>
    <submittedName>
        <fullName evidence="2">Metallo-beta-lactamase superfamily protein</fullName>
    </submittedName>
</protein>
<dbReference type="PANTHER" id="PTHR30619">
    <property type="entry name" value="DNA INTERNALIZATION/COMPETENCE PROTEIN COMEC/REC2"/>
    <property type="match status" value="1"/>
</dbReference>
<dbReference type="EMBL" id="OANT01000001">
    <property type="protein sequence ID" value="SNX43570.1"/>
    <property type="molecule type" value="Genomic_DNA"/>
</dbReference>
<dbReference type="Gene3D" id="3.60.15.10">
    <property type="entry name" value="Ribonuclease Z/Hydroxyacylglutathione hydrolase-like"/>
    <property type="match status" value="1"/>
</dbReference>
<organism evidence="2 3">
    <name type="scientific">Acinetobacter puyangensis</name>
    <dbReference type="NCBI Taxonomy" id="1096779"/>
    <lineage>
        <taxon>Bacteria</taxon>
        <taxon>Pseudomonadati</taxon>
        <taxon>Pseudomonadota</taxon>
        <taxon>Gammaproteobacteria</taxon>
        <taxon>Moraxellales</taxon>
        <taxon>Moraxellaceae</taxon>
        <taxon>Acinetobacter</taxon>
    </lineage>
</organism>
<dbReference type="OrthoDB" id="418728at2"/>
<dbReference type="Pfam" id="PF00753">
    <property type="entry name" value="Lactamase_B"/>
    <property type="match status" value="1"/>
</dbReference>
<feature type="domain" description="Metallo-beta-lactamase" evidence="1">
    <location>
        <begin position="15"/>
        <end position="87"/>
    </location>
</feature>
<evidence type="ECO:0000313" key="3">
    <source>
        <dbReference type="Proteomes" id="UP000219042"/>
    </source>
</evidence>
<keyword evidence="3" id="KW-1185">Reference proteome</keyword>
<dbReference type="RefSeq" id="WP_097077847.1">
    <property type="nucleotide sequence ID" value="NZ_BAABHT010000020.1"/>
</dbReference>
<dbReference type="InterPro" id="IPR036866">
    <property type="entry name" value="RibonucZ/Hydroxyglut_hydro"/>
</dbReference>
<dbReference type="InterPro" id="IPR001279">
    <property type="entry name" value="Metallo-B-lactamas"/>
</dbReference>
<dbReference type="SUPFAM" id="SSF56281">
    <property type="entry name" value="Metallo-hydrolase/oxidoreductase"/>
    <property type="match status" value="1"/>
</dbReference>
<dbReference type="AlphaFoldDB" id="A0A240E6R4"/>
<evidence type="ECO:0000259" key="1">
    <source>
        <dbReference type="Pfam" id="PF00753"/>
    </source>
</evidence>
<proteinExistence type="predicted"/>
<dbReference type="InterPro" id="IPR052159">
    <property type="entry name" value="Competence_DNA_uptake"/>
</dbReference>